<feature type="region of interest" description="Disordered" evidence="2">
    <location>
        <begin position="362"/>
        <end position="384"/>
    </location>
</feature>
<dbReference type="GeneID" id="25315284"/>
<comment type="caution">
    <text evidence="4">The sequence shown here is derived from an EMBL/GenBank/DDBJ whole genome shotgun (WGS) entry which is preliminary data.</text>
</comment>
<keyword evidence="4" id="KW-0378">Hydrolase</keyword>
<dbReference type="Gene3D" id="3.40.640.10">
    <property type="entry name" value="Type I PLP-dependent aspartate aminotransferase-like (Major domain)"/>
    <property type="match status" value="1"/>
</dbReference>
<dbReference type="GO" id="GO:0030170">
    <property type="term" value="F:pyridoxal phosphate binding"/>
    <property type="evidence" value="ECO:0007669"/>
    <property type="project" value="InterPro"/>
</dbReference>
<reference evidence="4 5" key="1">
    <citation type="submission" date="2015-04" db="EMBL/GenBank/DDBJ databases">
        <authorList>
            <person name="Heijne W.H."/>
            <person name="Fedorova N.D."/>
            <person name="Nierman W.C."/>
            <person name="Vollebregt A.W."/>
            <person name="Zhao Z."/>
            <person name="Wu L."/>
            <person name="Kumar M."/>
            <person name="Stam H."/>
            <person name="van den Berg M.A."/>
            <person name="Pel H.J."/>
        </authorList>
    </citation>
    <scope>NUCLEOTIDE SEQUENCE [LARGE SCALE GENOMIC DNA]</scope>
    <source>
        <strain evidence="4 5">CBS 393.64</strain>
    </source>
</reference>
<evidence type="ECO:0000256" key="1">
    <source>
        <dbReference type="ARBA" id="ARBA00022898"/>
    </source>
</evidence>
<dbReference type="InterPro" id="IPR050478">
    <property type="entry name" value="Ethylene_sulfur-biosynth"/>
</dbReference>
<dbReference type="GO" id="GO:0008483">
    <property type="term" value="F:transaminase activity"/>
    <property type="evidence" value="ECO:0007669"/>
    <property type="project" value="TreeGrafter"/>
</dbReference>
<dbReference type="InterPro" id="IPR004839">
    <property type="entry name" value="Aminotransferase_I/II_large"/>
</dbReference>
<feature type="domain" description="Aminotransferase class I/classII large" evidence="3">
    <location>
        <begin position="73"/>
        <end position="428"/>
    </location>
</feature>
<dbReference type="Pfam" id="PF00155">
    <property type="entry name" value="Aminotran_1_2"/>
    <property type="match status" value="1"/>
</dbReference>
<dbReference type="InterPro" id="IPR015424">
    <property type="entry name" value="PyrdxlP-dep_Trfase"/>
</dbReference>
<dbReference type="STRING" id="1408163.A0A0F4YXT0"/>
<dbReference type="PANTHER" id="PTHR43795">
    <property type="entry name" value="BIFUNCTIONAL ASPARTATE AMINOTRANSFERASE AND GLUTAMATE/ASPARTATE-PREPHENATE AMINOTRANSFERASE-RELATED"/>
    <property type="match status" value="1"/>
</dbReference>
<evidence type="ECO:0000313" key="5">
    <source>
        <dbReference type="Proteomes" id="UP000053958"/>
    </source>
</evidence>
<dbReference type="PRINTS" id="PR00753">
    <property type="entry name" value="ACCSYNTHASE"/>
</dbReference>
<dbReference type="InterPro" id="IPR015422">
    <property type="entry name" value="PyrdxlP-dep_Trfase_small"/>
</dbReference>
<proteinExistence type="predicted"/>
<sequence>MLSSRGTRCAAISDIPWRYALRQSYNKDTNPDGLISFALAENIPMRKEIVKYINEKVTFTEDSVSYGPKPATTPRLLAALVAHLQRNFHPVTPVDPQNILIANNPTSLGSMLGITLAEPGDGILVSRPMYGRFELDYGLEAGVNIVYADTDPEEAFSSAVVDKYEIALKEAERRGQKIRAVLLVNPNNPVGRCYPVETLKAILRFCKQHQIHLISDEVYGMCGFDSGSPDAVPFTSILSIDLSGLIDPNLVHMLYGFSKDFASGGLHLGFLISQNKKLLQACTALLSVAPSIVLHKNVQKKVTRLCTDLMADGLIEDSTRLAASYRLVTSILDREGIRYVKGGNAGFFIYIDLSPYLPSSYSEEEEPLSTTTSTSSRQPTDQQATKAEFALAQRLLDAGVFLHPGEEHGPKRGWFRLVFSQEEDVLRKGLNRMIKALKG</sequence>
<dbReference type="AlphaFoldDB" id="A0A0F4YXT0"/>
<dbReference type="Gene3D" id="3.90.1150.10">
    <property type="entry name" value="Aspartate Aminotransferase, domain 1"/>
    <property type="match status" value="1"/>
</dbReference>
<dbReference type="OrthoDB" id="7042322at2759"/>
<organism evidence="4 5">
    <name type="scientific">Rasamsonia emersonii (strain ATCC 16479 / CBS 393.64 / IMI 116815)</name>
    <dbReference type="NCBI Taxonomy" id="1408163"/>
    <lineage>
        <taxon>Eukaryota</taxon>
        <taxon>Fungi</taxon>
        <taxon>Dikarya</taxon>
        <taxon>Ascomycota</taxon>
        <taxon>Pezizomycotina</taxon>
        <taxon>Eurotiomycetes</taxon>
        <taxon>Eurotiomycetidae</taxon>
        <taxon>Eurotiales</taxon>
        <taxon>Trichocomaceae</taxon>
        <taxon>Rasamsonia</taxon>
    </lineage>
</organism>
<dbReference type="SUPFAM" id="SSF53383">
    <property type="entry name" value="PLP-dependent transferases"/>
    <property type="match status" value="1"/>
</dbReference>
<keyword evidence="1" id="KW-0663">Pyridoxal phosphate</keyword>
<evidence type="ECO:0000259" key="3">
    <source>
        <dbReference type="Pfam" id="PF00155"/>
    </source>
</evidence>
<dbReference type="GO" id="GO:0006520">
    <property type="term" value="P:amino acid metabolic process"/>
    <property type="evidence" value="ECO:0007669"/>
    <property type="project" value="TreeGrafter"/>
</dbReference>
<dbReference type="RefSeq" id="XP_013329666.1">
    <property type="nucleotide sequence ID" value="XM_013474212.1"/>
</dbReference>
<dbReference type="InterPro" id="IPR015421">
    <property type="entry name" value="PyrdxlP-dep_Trfase_major"/>
</dbReference>
<dbReference type="EC" id="3.5.99.7" evidence="4"/>
<protein>
    <submittedName>
        <fullName evidence="4">1-aminocyclopropane-1-carboxylate deaminase</fullName>
        <ecNumber evidence="4">3.5.99.7</ecNumber>
    </submittedName>
</protein>
<accession>A0A0F4YXT0</accession>
<dbReference type="CDD" id="cd00609">
    <property type="entry name" value="AAT_like"/>
    <property type="match status" value="1"/>
</dbReference>
<keyword evidence="5" id="KW-1185">Reference proteome</keyword>
<name>A0A0F4YXT0_RASE3</name>
<dbReference type="EMBL" id="LASV01000112">
    <property type="protein sequence ID" value="KKA23054.1"/>
    <property type="molecule type" value="Genomic_DNA"/>
</dbReference>
<dbReference type="PANTHER" id="PTHR43795:SF39">
    <property type="entry name" value="AMINOTRANSFERASE CLASS I_CLASSII DOMAIN-CONTAINING PROTEIN"/>
    <property type="match status" value="1"/>
</dbReference>
<evidence type="ECO:0000256" key="2">
    <source>
        <dbReference type="SAM" id="MobiDB-lite"/>
    </source>
</evidence>
<dbReference type="GO" id="GO:0008660">
    <property type="term" value="F:1-aminocyclopropane-1-carboxylate deaminase activity"/>
    <property type="evidence" value="ECO:0007669"/>
    <property type="project" value="UniProtKB-EC"/>
</dbReference>
<evidence type="ECO:0000313" key="4">
    <source>
        <dbReference type="EMBL" id="KKA23054.1"/>
    </source>
</evidence>
<dbReference type="Proteomes" id="UP000053958">
    <property type="component" value="Unassembled WGS sequence"/>
</dbReference>
<gene>
    <name evidence="4" type="ORF">T310_2933</name>
</gene>